<reference evidence="2 5" key="2">
    <citation type="submission" date="2021-03" db="EMBL/GenBank/DDBJ databases">
        <title>Whole genome shotgun sequence of Salinispora arenicola NBRC 105043.</title>
        <authorList>
            <person name="Komaki H."/>
            <person name="Tamura T."/>
        </authorList>
    </citation>
    <scope>NUCLEOTIDE SEQUENCE [LARGE SCALE GENOMIC DNA]</scope>
    <source>
        <strain evidence="2 5">NBRC 105043</strain>
    </source>
</reference>
<evidence type="ECO:0000313" key="2">
    <source>
        <dbReference type="EMBL" id="GIM85107.1"/>
    </source>
</evidence>
<accession>A0A542XI49</accession>
<name>A0A542XI49_SALAC</name>
<reference evidence="3 4" key="1">
    <citation type="submission" date="2019-06" db="EMBL/GenBank/DDBJ databases">
        <title>Sequencing the genomes of 1000 actinobacteria strains.</title>
        <authorList>
            <person name="Klenk H.-P."/>
        </authorList>
    </citation>
    <scope>NUCLEOTIDE SEQUENCE [LARGE SCALE GENOMIC DNA]</scope>
    <source>
        <strain evidence="3 4">DSM 44819</strain>
    </source>
</reference>
<dbReference type="Proteomes" id="UP000315983">
    <property type="component" value="Unassembled WGS sequence"/>
</dbReference>
<protein>
    <submittedName>
        <fullName evidence="3">Uncharacterized protein</fullName>
    </submittedName>
</protein>
<dbReference type="Proteomes" id="UP000677457">
    <property type="component" value="Unassembled WGS sequence"/>
</dbReference>
<proteinExistence type="predicted"/>
<evidence type="ECO:0000313" key="5">
    <source>
        <dbReference type="Proteomes" id="UP000677457"/>
    </source>
</evidence>
<comment type="caution">
    <text evidence="3">The sequence shown here is derived from an EMBL/GenBank/DDBJ whole genome shotgun (WGS) entry which is preliminary data.</text>
</comment>
<evidence type="ECO:0000313" key="4">
    <source>
        <dbReference type="Proteomes" id="UP000315983"/>
    </source>
</evidence>
<evidence type="ECO:0000313" key="3">
    <source>
        <dbReference type="EMBL" id="TQL35519.1"/>
    </source>
</evidence>
<dbReference type="EMBL" id="BOQM01000011">
    <property type="protein sequence ID" value="GIM85107.1"/>
    <property type="molecule type" value="Genomic_DNA"/>
</dbReference>
<feature type="region of interest" description="Disordered" evidence="1">
    <location>
        <begin position="100"/>
        <end position="166"/>
    </location>
</feature>
<gene>
    <name evidence="3" type="ORF">FB564_0566</name>
    <name evidence="2" type="ORF">Sar04_20810</name>
</gene>
<dbReference type="AlphaFoldDB" id="A0A542XI49"/>
<organism evidence="3 4">
    <name type="scientific">Salinispora arenicola</name>
    <dbReference type="NCBI Taxonomy" id="168697"/>
    <lineage>
        <taxon>Bacteria</taxon>
        <taxon>Bacillati</taxon>
        <taxon>Actinomycetota</taxon>
        <taxon>Actinomycetes</taxon>
        <taxon>Micromonosporales</taxon>
        <taxon>Micromonosporaceae</taxon>
        <taxon>Salinispora</taxon>
    </lineage>
</organism>
<evidence type="ECO:0000256" key="1">
    <source>
        <dbReference type="SAM" id="MobiDB-lite"/>
    </source>
</evidence>
<feature type="compositionally biased region" description="Basic and acidic residues" evidence="1">
    <location>
        <begin position="100"/>
        <end position="141"/>
    </location>
</feature>
<dbReference type="RefSeq" id="WP_029023685.1">
    <property type="nucleotide sequence ID" value="NZ_BOQM01000011.1"/>
</dbReference>
<dbReference type="EMBL" id="VFOL01000001">
    <property type="protein sequence ID" value="TQL35519.1"/>
    <property type="molecule type" value="Genomic_DNA"/>
</dbReference>
<dbReference type="GeneID" id="93769920"/>
<sequence>MGVSDVLARLAVRQAHVLVVEAAGHWLTRVAVERLTSARGWHLAVSPADADILAVCGSTGPELTRALASLWDQFPGPRARIDVASPDRAAAALEHAEAALRSTVRQEADSSARAGHGTDDGDRPPARHDDHPAAPHGDHPAAQHAGTDTGAAQSPPGGGIALAHGGEDRDGLEMDVLHVRLGPVLPAWPTGLVLRCHLHGDVIGEAQAYVVDAAQRGHAAGGHRTSKAGPDAGEFAAQRCDNVARVLALAGWSDAAGRARVVRDLLLADKRSAAVTELVRLRRQLRRSRLLRLSLRRVGPLGPGELTRLRLAPELAGDVWDRLDGMLDRADRAVSGGTGAVTALPVTSPEAVASVVSGWDVATARLIVASLDIDVLGAVSDG</sequence>
<keyword evidence="5" id="KW-1185">Reference proteome</keyword>